<feature type="region of interest" description="Disordered" evidence="1">
    <location>
        <begin position="137"/>
        <end position="218"/>
    </location>
</feature>
<feature type="compositionally biased region" description="Low complexity" evidence="1">
    <location>
        <begin position="174"/>
        <end position="187"/>
    </location>
</feature>
<dbReference type="EMBL" id="MU005958">
    <property type="protein sequence ID" value="KAF2863937.1"/>
    <property type="molecule type" value="Genomic_DNA"/>
</dbReference>
<dbReference type="Proteomes" id="UP000799421">
    <property type="component" value="Unassembled WGS sequence"/>
</dbReference>
<reference evidence="2" key="1">
    <citation type="journal article" date="2020" name="Stud. Mycol.">
        <title>101 Dothideomycetes genomes: a test case for predicting lifestyles and emergence of pathogens.</title>
        <authorList>
            <person name="Haridas S."/>
            <person name="Albert R."/>
            <person name="Binder M."/>
            <person name="Bloem J."/>
            <person name="Labutti K."/>
            <person name="Salamov A."/>
            <person name="Andreopoulos B."/>
            <person name="Baker S."/>
            <person name="Barry K."/>
            <person name="Bills G."/>
            <person name="Bluhm B."/>
            <person name="Cannon C."/>
            <person name="Castanera R."/>
            <person name="Culley D."/>
            <person name="Daum C."/>
            <person name="Ezra D."/>
            <person name="Gonzalez J."/>
            <person name="Henrissat B."/>
            <person name="Kuo A."/>
            <person name="Liang C."/>
            <person name="Lipzen A."/>
            <person name="Lutzoni F."/>
            <person name="Magnuson J."/>
            <person name="Mondo S."/>
            <person name="Nolan M."/>
            <person name="Ohm R."/>
            <person name="Pangilinan J."/>
            <person name="Park H.-J."/>
            <person name="Ramirez L."/>
            <person name="Alfaro M."/>
            <person name="Sun H."/>
            <person name="Tritt A."/>
            <person name="Yoshinaga Y."/>
            <person name="Zwiers L.-H."/>
            <person name="Turgeon B."/>
            <person name="Goodwin S."/>
            <person name="Spatafora J."/>
            <person name="Crous P."/>
            <person name="Grigoriev I."/>
        </authorList>
    </citation>
    <scope>NUCLEOTIDE SEQUENCE</scope>
    <source>
        <strain evidence="2">CBS 480.64</strain>
    </source>
</reference>
<protein>
    <submittedName>
        <fullName evidence="2">Uncharacterized protein</fullName>
    </submittedName>
</protein>
<evidence type="ECO:0000313" key="3">
    <source>
        <dbReference type="Proteomes" id="UP000799421"/>
    </source>
</evidence>
<name>A0A6A7C9K9_9PEZI</name>
<evidence type="ECO:0000256" key="1">
    <source>
        <dbReference type="SAM" id="MobiDB-lite"/>
    </source>
</evidence>
<feature type="compositionally biased region" description="Polar residues" evidence="1">
    <location>
        <begin position="141"/>
        <end position="157"/>
    </location>
</feature>
<keyword evidence="3" id="KW-1185">Reference proteome</keyword>
<dbReference type="OrthoDB" id="3882058at2759"/>
<evidence type="ECO:0000313" key="2">
    <source>
        <dbReference type="EMBL" id="KAF2863937.1"/>
    </source>
</evidence>
<gene>
    <name evidence="2" type="ORF">K470DRAFT_261456</name>
</gene>
<accession>A0A6A7C9K9</accession>
<organism evidence="2 3">
    <name type="scientific">Piedraia hortae CBS 480.64</name>
    <dbReference type="NCBI Taxonomy" id="1314780"/>
    <lineage>
        <taxon>Eukaryota</taxon>
        <taxon>Fungi</taxon>
        <taxon>Dikarya</taxon>
        <taxon>Ascomycota</taxon>
        <taxon>Pezizomycotina</taxon>
        <taxon>Dothideomycetes</taxon>
        <taxon>Dothideomycetidae</taxon>
        <taxon>Capnodiales</taxon>
        <taxon>Piedraiaceae</taxon>
        <taxon>Piedraia</taxon>
    </lineage>
</organism>
<proteinExistence type="predicted"/>
<dbReference type="AlphaFoldDB" id="A0A6A7C9K9"/>
<sequence length="466" mass="50790">MEDELVHSRQSSGCSIASAAVASTCSGPRSHRRFSSSSSVYSAPDSPAIAPLVAAKRSLGDLVEEPAELDDESNKEEQLLGDDCLCICDQVLCVHQQCSSPVAISQLEDDLLPVSDLRLNSLPTPVSELRQDALPIHRSSPDVTTSRWNRHLPSSLSRKLRGTKTAPPSAIATPVRSAPVSRASSVRPPHPPGGHVEAPPTPPLSPEQSRSDMLPTSPSIMDVAVSRPKPMADPIDRQANASTPLLPPFIMPTKGDPGESPLSPLQSPSIATGTQFSFLSPKTSNASFGEVRQAAPVSERSDYWAAVLGHANFHIQPEPYMPAASTLDSLRQLLSDWDKASVAYMIRERQIDEHHGSRSQVLKHAQEKWAEINAQWRAYYNRVEREAAEKGEIERYKRTPADQQSTVAAMPTLVDPKQPSKFPLVNEADVVGPMVKYTTRFPLPIAPSSPKRTAFVRLLTDRSTHK</sequence>